<evidence type="ECO:0000256" key="1">
    <source>
        <dbReference type="ARBA" id="ARBA00023224"/>
    </source>
</evidence>
<dbReference type="SMART" id="SM00283">
    <property type="entry name" value="MA"/>
    <property type="match status" value="1"/>
</dbReference>
<dbReference type="PANTHER" id="PTHR32089">
    <property type="entry name" value="METHYL-ACCEPTING CHEMOTAXIS PROTEIN MCPB"/>
    <property type="match status" value="1"/>
</dbReference>
<dbReference type="PANTHER" id="PTHR32089:SF112">
    <property type="entry name" value="LYSOZYME-LIKE PROTEIN-RELATED"/>
    <property type="match status" value="1"/>
</dbReference>
<reference evidence="6 7" key="1">
    <citation type="submission" date="2011-04" db="EMBL/GenBank/DDBJ databases">
        <title>The complete genome of Thermodesulfobium narugense DSM 14796.</title>
        <authorList>
            <consortium name="US DOE Joint Genome Institute (JGI-PGF)"/>
            <person name="Lucas S."/>
            <person name="Han J."/>
            <person name="Lapidus A."/>
            <person name="Bruce D."/>
            <person name="Goodwin L."/>
            <person name="Pitluck S."/>
            <person name="Peters L."/>
            <person name="Kyrpides N."/>
            <person name="Mavromatis K."/>
            <person name="Pagani I."/>
            <person name="Ivanova N."/>
            <person name="Ovchinnikova G."/>
            <person name="Zhang X."/>
            <person name="Saunders L."/>
            <person name="Detter J.C."/>
            <person name="Tapia R."/>
            <person name="Han C."/>
            <person name="Land M."/>
            <person name="Hauser L."/>
            <person name="Markowitz V."/>
            <person name="Cheng J.-F."/>
            <person name="Hugenholtz P."/>
            <person name="Woyke T."/>
            <person name="Wu D."/>
            <person name="Spring S."/>
            <person name="Schroeder M."/>
            <person name="Brambilla E."/>
            <person name="Klenk H.-P."/>
            <person name="Eisen J.A."/>
        </authorList>
    </citation>
    <scope>NUCLEOTIDE SEQUENCE [LARGE SCALE GENOMIC DNA]</scope>
    <source>
        <strain evidence="6 7">DSM 14796</strain>
    </source>
</reference>
<dbReference type="Proteomes" id="UP000011765">
    <property type="component" value="Chromosome"/>
</dbReference>
<dbReference type="GO" id="GO:0007165">
    <property type="term" value="P:signal transduction"/>
    <property type="evidence" value="ECO:0007669"/>
    <property type="project" value="UniProtKB-KW"/>
</dbReference>
<comment type="similarity">
    <text evidence="2">Belongs to the methyl-accepting chemotaxis (MCP) protein family.</text>
</comment>
<dbReference type="PRINTS" id="PR00260">
    <property type="entry name" value="CHEMTRNSDUCR"/>
</dbReference>
<dbReference type="InterPro" id="IPR004089">
    <property type="entry name" value="MCPsignal_dom"/>
</dbReference>
<dbReference type="HOGENOM" id="CLU_000445_21_1_9"/>
<keyword evidence="4" id="KW-0175">Coiled coil</keyword>
<keyword evidence="1 3" id="KW-0807">Transducer</keyword>
<dbReference type="RefSeq" id="WP_013756548.1">
    <property type="nucleotide sequence ID" value="NC_015499.1"/>
</dbReference>
<name>M1E560_9BACT</name>
<protein>
    <submittedName>
        <fullName evidence="6">Methyl-accepting chemotaxis sensory transducer</fullName>
    </submittedName>
</protein>
<dbReference type="Pfam" id="PF00015">
    <property type="entry name" value="MCPsignal"/>
    <property type="match status" value="1"/>
</dbReference>
<dbReference type="InterPro" id="IPR025991">
    <property type="entry name" value="Chemoreceptor_zinc-bind_dom"/>
</dbReference>
<keyword evidence="7" id="KW-1185">Reference proteome</keyword>
<gene>
    <name evidence="6" type="ORF">Thena_1208</name>
</gene>
<evidence type="ECO:0000313" key="7">
    <source>
        <dbReference type="Proteomes" id="UP000011765"/>
    </source>
</evidence>
<sequence>MNKPTFEELLEQNKELLKRLEVLEKENEAYKLDNEKLHNYIQNIKNDLNCFDFLSKDLISIISNLHHSLSSAQASNYLVLNRLEVFKKELEAIIRSVSEMNSGITNLVNSIEDINKIQSEVDKTLDNGASKLNETLDNVNLSVKSIEDAVKTSHELRENMGSIGQIVKVIMDITEQTNLLALNAAIEAARAGESGRGFTVVADEVRKLASKTSKSAESIKSVVDNTIKKAEDSTQKIKIAEKVITKNIKYVEDLKDNFDLMQRKIKELSDLITTQSAATEEQSAISENIVSNIKNLSLTMKKIEETENSNLEKLPNSIKIAEKAFEDIKNIKSEVYIDIYERIIDHSNFMLNIIDLVSGKKAFHVIDHTQCKFGKWYYDSKTKDFIEKCAQSSSPNIKKVYTNIEKPHEIYHKMGLEAEQFYKNNKEEELFSKISDLVNYSSEIAKKLSELAENAKNC</sequence>
<dbReference type="OrthoDB" id="13222at2"/>
<dbReference type="Gene3D" id="1.10.287.950">
    <property type="entry name" value="Methyl-accepting chemotaxis protein"/>
    <property type="match status" value="1"/>
</dbReference>
<evidence type="ECO:0000256" key="4">
    <source>
        <dbReference type="SAM" id="Coils"/>
    </source>
</evidence>
<dbReference type="EMBL" id="CP002690">
    <property type="protein sequence ID" value="AEE14827.1"/>
    <property type="molecule type" value="Genomic_DNA"/>
</dbReference>
<evidence type="ECO:0000256" key="2">
    <source>
        <dbReference type="ARBA" id="ARBA00029447"/>
    </source>
</evidence>
<evidence type="ECO:0000313" key="6">
    <source>
        <dbReference type="EMBL" id="AEE14827.1"/>
    </source>
</evidence>
<evidence type="ECO:0000259" key="5">
    <source>
        <dbReference type="PROSITE" id="PS50111"/>
    </source>
</evidence>
<accession>M1E560</accession>
<feature type="domain" description="Methyl-accepting transducer" evidence="5">
    <location>
        <begin position="89"/>
        <end position="297"/>
    </location>
</feature>
<dbReference type="STRING" id="747365.Thena_1208"/>
<dbReference type="CDD" id="cd11386">
    <property type="entry name" value="MCP_signal"/>
    <property type="match status" value="1"/>
</dbReference>
<feature type="coiled-coil region" evidence="4">
    <location>
        <begin position="6"/>
        <end position="40"/>
    </location>
</feature>
<dbReference type="KEGG" id="tnr:Thena_1208"/>
<dbReference type="PROSITE" id="PS50111">
    <property type="entry name" value="CHEMOTAXIS_TRANSDUC_2"/>
    <property type="match status" value="1"/>
</dbReference>
<dbReference type="Gene3D" id="1.20.120.30">
    <property type="entry name" value="Aspartate receptor, ligand-binding domain"/>
    <property type="match status" value="1"/>
</dbReference>
<proteinExistence type="inferred from homology"/>
<dbReference type="GO" id="GO:0016020">
    <property type="term" value="C:membrane"/>
    <property type="evidence" value="ECO:0007669"/>
    <property type="project" value="InterPro"/>
</dbReference>
<dbReference type="Pfam" id="PF13682">
    <property type="entry name" value="CZB"/>
    <property type="match status" value="1"/>
</dbReference>
<dbReference type="AlphaFoldDB" id="M1E560"/>
<dbReference type="InterPro" id="IPR004090">
    <property type="entry name" value="Chemotax_Me-accpt_rcpt"/>
</dbReference>
<evidence type="ECO:0000256" key="3">
    <source>
        <dbReference type="PROSITE-ProRule" id="PRU00284"/>
    </source>
</evidence>
<dbReference type="GO" id="GO:0006935">
    <property type="term" value="P:chemotaxis"/>
    <property type="evidence" value="ECO:0007669"/>
    <property type="project" value="InterPro"/>
</dbReference>
<dbReference type="GO" id="GO:0004888">
    <property type="term" value="F:transmembrane signaling receptor activity"/>
    <property type="evidence" value="ECO:0007669"/>
    <property type="project" value="InterPro"/>
</dbReference>
<dbReference type="eggNOG" id="COG0840">
    <property type="taxonomic scope" value="Bacteria"/>
</dbReference>
<organism evidence="6 7">
    <name type="scientific">Thermodesulfobium narugense DSM 14796</name>
    <dbReference type="NCBI Taxonomy" id="747365"/>
    <lineage>
        <taxon>Bacteria</taxon>
        <taxon>Pseudomonadati</taxon>
        <taxon>Thermodesulfobiota</taxon>
        <taxon>Thermodesulfobiia</taxon>
        <taxon>Thermodesulfobiales</taxon>
        <taxon>Thermodesulfobiaceae</taxon>
        <taxon>Thermodesulfobium</taxon>
    </lineage>
</organism>
<dbReference type="SUPFAM" id="SSF58104">
    <property type="entry name" value="Methyl-accepting chemotaxis protein (MCP) signaling domain"/>
    <property type="match status" value="1"/>
</dbReference>